<accession>A0ABU5QDI6</accession>
<keyword evidence="3" id="KW-1185">Reference proteome</keyword>
<feature type="transmembrane region" description="Helical" evidence="1">
    <location>
        <begin position="211"/>
        <end position="228"/>
    </location>
</feature>
<feature type="transmembrane region" description="Helical" evidence="1">
    <location>
        <begin position="240"/>
        <end position="257"/>
    </location>
</feature>
<proteinExistence type="predicted"/>
<keyword evidence="1" id="KW-0472">Membrane</keyword>
<protein>
    <submittedName>
        <fullName evidence="2">Uncharacterized protein</fullName>
    </submittedName>
</protein>
<feature type="transmembrane region" description="Helical" evidence="1">
    <location>
        <begin position="116"/>
        <end position="135"/>
    </location>
</feature>
<evidence type="ECO:0000313" key="2">
    <source>
        <dbReference type="EMBL" id="MEA5140911.1"/>
    </source>
</evidence>
<dbReference type="RefSeq" id="WP_323298068.1">
    <property type="nucleotide sequence ID" value="NZ_JAYFUM010000022.1"/>
</dbReference>
<dbReference type="Proteomes" id="UP001302949">
    <property type="component" value="Unassembled WGS sequence"/>
</dbReference>
<feature type="transmembrane region" description="Helical" evidence="1">
    <location>
        <begin position="150"/>
        <end position="171"/>
    </location>
</feature>
<keyword evidence="1" id="KW-0812">Transmembrane</keyword>
<evidence type="ECO:0000256" key="1">
    <source>
        <dbReference type="SAM" id="Phobius"/>
    </source>
</evidence>
<comment type="caution">
    <text evidence="2">The sequence shown here is derived from an EMBL/GenBank/DDBJ whole genome shotgun (WGS) entry which is preliminary data.</text>
</comment>
<feature type="transmembrane region" description="Helical" evidence="1">
    <location>
        <begin position="311"/>
        <end position="332"/>
    </location>
</feature>
<organism evidence="2 3">
    <name type="scientific">Arcicella rigui</name>
    <dbReference type="NCBI Taxonomy" id="797020"/>
    <lineage>
        <taxon>Bacteria</taxon>
        <taxon>Pseudomonadati</taxon>
        <taxon>Bacteroidota</taxon>
        <taxon>Cytophagia</taxon>
        <taxon>Cytophagales</taxon>
        <taxon>Flectobacillaceae</taxon>
        <taxon>Arcicella</taxon>
    </lineage>
</organism>
<feature type="transmembrane region" description="Helical" evidence="1">
    <location>
        <begin position="287"/>
        <end position="306"/>
    </location>
</feature>
<dbReference type="EMBL" id="JAYFUM010000022">
    <property type="protein sequence ID" value="MEA5140911.1"/>
    <property type="molecule type" value="Genomic_DNA"/>
</dbReference>
<keyword evidence="1" id="KW-1133">Transmembrane helix</keyword>
<name>A0ABU5QDI6_9BACT</name>
<reference evidence="2 3" key="1">
    <citation type="submission" date="2023-12" db="EMBL/GenBank/DDBJ databases">
        <title>Novel species of the genus Arcicella isolated from rivers.</title>
        <authorList>
            <person name="Lu H."/>
        </authorList>
    </citation>
    <scope>NUCLEOTIDE SEQUENCE [LARGE SCALE GENOMIC DNA]</scope>
    <source>
        <strain evidence="2 3">KCTC 23307</strain>
    </source>
</reference>
<feature type="transmembrane region" description="Helical" evidence="1">
    <location>
        <begin position="363"/>
        <end position="381"/>
    </location>
</feature>
<gene>
    <name evidence="2" type="ORF">VB248_17300</name>
</gene>
<feature type="transmembrane region" description="Helical" evidence="1">
    <location>
        <begin position="183"/>
        <end position="205"/>
    </location>
</feature>
<evidence type="ECO:0000313" key="3">
    <source>
        <dbReference type="Proteomes" id="UP001302949"/>
    </source>
</evidence>
<feature type="transmembrane region" description="Helical" evidence="1">
    <location>
        <begin position="22"/>
        <end position="41"/>
    </location>
</feature>
<sequence>MYIEALIADLEKKLSFLLSGKFWIWKIIFVSVFLFVVVDFSGNPSKLIYYRDFYDNEFVKGELDSTHAIIREQSIDYFAFFRSGKDASIPSYKHEAKLKFRLFLPTLVRIFGQKHFAAWLYGLAIALGFLYLYLITKVVIKILGEKENRLLIFFFIAGFANLYAGAGSFILDISPYGDFFAFLFLLLSVYFKNPLLIFGFCQLAFWVDERALVNAIFVIIWWTFSILPDKDLKFKISTQALATAISGIFYLGVRWYLTTSYKLYDTIYIGEFISTFYENIKMLSLRVWFGFDGMWLLILLGLVILYREKHYFLLTALAGSLIGTIAFAFIAYDVNRGMSYSYLAILLSLMICKKYLSEKELKYLLLICFIVSVLTPTLNKFRVVGGWQFM</sequence>